<dbReference type="Gene3D" id="1.10.1330.10">
    <property type="entry name" value="Dockerin domain"/>
    <property type="match status" value="1"/>
</dbReference>
<dbReference type="InterPro" id="IPR029052">
    <property type="entry name" value="Metallo-depent_PP-like"/>
</dbReference>
<dbReference type="InterPro" id="IPR018247">
    <property type="entry name" value="EF_Hand_1_Ca_BS"/>
</dbReference>
<evidence type="ECO:0000256" key="1">
    <source>
        <dbReference type="ARBA" id="ARBA00022729"/>
    </source>
</evidence>
<dbReference type="PANTHER" id="PTHR22953:SF153">
    <property type="entry name" value="PURPLE ACID PHOSPHATASE"/>
    <property type="match status" value="1"/>
</dbReference>
<dbReference type="AlphaFoldDB" id="A0A1F5Z664"/>
<dbReference type="PROSITE" id="PS00018">
    <property type="entry name" value="EF_HAND_1"/>
    <property type="match status" value="1"/>
</dbReference>
<gene>
    <name evidence="3" type="ORF">A2777_00045</name>
</gene>
<dbReference type="SUPFAM" id="SSF56300">
    <property type="entry name" value="Metallo-dependent phosphatases"/>
    <property type="match status" value="1"/>
</dbReference>
<organism evidence="3 4">
    <name type="scientific">Candidatus Gottesmanbacteria bacterium RIFCSPHIGHO2_01_FULL_40_15</name>
    <dbReference type="NCBI Taxonomy" id="1798376"/>
    <lineage>
        <taxon>Bacteria</taxon>
        <taxon>Candidatus Gottesmaniibacteriota</taxon>
    </lineage>
</organism>
<evidence type="ECO:0000259" key="2">
    <source>
        <dbReference type="Pfam" id="PF00149"/>
    </source>
</evidence>
<dbReference type="SUPFAM" id="SSF63446">
    <property type="entry name" value="Type I dockerin domain"/>
    <property type="match status" value="1"/>
</dbReference>
<dbReference type="InterPro" id="IPR039331">
    <property type="entry name" value="PAPs-like"/>
</dbReference>
<comment type="caution">
    <text evidence="3">The sequence shown here is derived from an EMBL/GenBank/DDBJ whole genome shotgun (WGS) entry which is preliminary data.</text>
</comment>
<sequence length="391" mass="43244">MTKYIWYFRKLTSLILLTFFFISPQKTLAQINPMPVKVAFIGDSGAASDFQKVLNLIKQEGAQMVLHQGDFAYDDGQSNWENMINATLGANFPYLGSNGNHDSWSSYAPFFKDRLSTMGMNENAISTSNASYSVIYKDLKLVFSKENGDAGFIQSQLTGDNHTWKICSWHKNMNAMQVGGKSDEQGWGDYEECRKAGAIIATAHEHSYHRTKTLTSTQNQTVDQTCANPNSVCVSPGRTFVFVSGLGGRSIRNQDRCLPTGPPYGCKGEWANIYTSDQNAQYGALFITFNYQNDPVKAHAYFKNISNQTIDEFDIKAGLGNGGVTVTPYGDTITPGKPGDADGNGLVDGLDYVIWLNNYNQQTTGAGRGDFNNSGYVDGLDYVIWLNNYNK</sequence>
<dbReference type="InterPro" id="IPR036439">
    <property type="entry name" value="Dockerin_dom_sf"/>
</dbReference>
<dbReference type="Pfam" id="PF00149">
    <property type="entry name" value="Metallophos"/>
    <property type="match status" value="1"/>
</dbReference>
<reference evidence="3 4" key="1">
    <citation type="journal article" date="2016" name="Nat. Commun.">
        <title>Thousands of microbial genomes shed light on interconnected biogeochemical processes in an aquifer system.</title>
        <authorList>
            <person name="Anantharaman K."/>
            <person name="Brown C.T."/>
            <person name="Hug L.A."/>
            <person name="Sharon I."/>
            <person name="Castelle C.J."/>
            <person name="Probst A.J."/>
            <person name="Thomas B.C."/>
            <person name="Singh A."/>
            <person name="Wilkins M.J."/>
            <person name="Karaoz U."/>
            <person name="Brodie E.L."/>
            <person name="Williams K.H."/>
            <person name="Hubbard S.S."/>
            <person name="Banfield J.F."/>
        </authorList>
    </citation>
    <scope>NUCLEOTIDE SEQUENCE [LARGE SCALE GENOMIC DNA]</scope>
</reference>
<dbReference type="Gene3D" id="3.60.21.10">
    <property type="match status" value="1"/>
</dbReference>
<evidence type="ECO:0000313" key="3">
    <source>
        <dbReference type="EMBL" id="OGG07929.1"/>
    </source>
</evidence>
<feature type="domain" description="Calcineurin-like phosphoesterase" evidence="2">
    <location>
        <begin position="37"/>
        <end position="208"/>
    </location>
</feature>
<dbReference type="InterPro" id="IPR004843">
    <property type="entry name" value="Calcineurin-like_PHP"/>
</dbReference>
<keyword evidence="1" id="KW-0732">Signal</keyword>
<dbReference type="PANTHER" id="PTHR22953">
    <property type="entry name" value="ACID PHOSPHATASE RELATED"/>
    <property type="match status" value="1"/>
</dbReference>
<accession>A0A1F5Z664</accession>
<name>A0A1F5Z664_9BACT</name>
<dbReference type="EMBL" id="MFJF01000006">
    <property type="protein sequence ID" value="OGG07929.1"/>
    <property type="molecule type" value="Genomic_DNA"/>
</dbReference>
<proteinExistence type="predicted"/>
<dbReference type="Proteomes" id="UP000177354">
    <property type="component" value="Unassembled WGS sequence"/>
</dbReference>
<dbReference type="GO" id="GO:0003993">
    <property type="term" value="F:acid phosphatase activity"/>
    <property type="evidence" value="ECO:0007669"/>
    <property type="project" value="InterPro"/>
</dbReference>
<evidence type="ECO:0000313" key="4">
    <source>
        <dbReference type="Proteomes" id="UP000177354"/>
    </source>
</evidence>
<protein>
    <recommendedName>
        <fullName evidence="2">Calcineurin-like phosphoesterase domain-containing protein</fullName>
    </recommendedName>
</protein>
<dbReference type="GO" id="GO:0000272">
    <property type="term" value="P:polysaccharide catabolic process"/>
    <property type="evidence" value="ECO:0007669"/>
    <property type="project" value="InterPro"/>
</dbReference>